<evidence type="ECO:0000313" key="3">
    <source>
        <dbReference type="Proteomes" id="UP001177670"/>
    </source>
</evidence>
<dbReference type="Proteomes" id="UP001177670">
    <property type="component" value="Unassembled WGS sequence"/>
</dbReference>
<comment type="caution">
    <text evidence="2">The sequence shown here is derived from an EMBL/GenBank/DDBJ whole genome shotgun (WGS) entry which is preliminary data.</text>
</comment>
<evidence type="ECO:0000256" key="1">
    <source>
        <dbReference type="SAM" id="Phobius"/>
    </source>
</evidence>
<reference evidence="2" key="1">
    <citation type="submission" date="2021-10" db="EMBL/GenBank/DDBJ databases">
        <title>Melipona bicolor Genome sequencing and assembly.</title>
        <authorList>
            <person name="Araujo N.S."/>
            <person name="Arias M.C."/>
        </authorList>
    </citation>
    <scope>NUCLEOTIDE SEQUENCE</scope>
    <source>
        <strain evidence="2">USP_2M_L1-L4_2017</strain>
        <tissue evidence="2">Whole body</tissue>
    </source>
</reference>
<feature type="non-terminal residue" evidence="2">
    <location>
        <position position="89"/>
    </location>
</feature>
<dbReference type="EMBL" id="JAHYIQ010000008">
    <property type="protein sequence ID" value="KAK1129840.1"/>
    <property type="molecule type" value="Genomic_DNA"/>
</dbReference>
<accession>A0AA40KR87</accession>
<evidence type="ECO:0000313" key="2">
    <source>
        <dbReference type="EMBL" id="KAK1129840.1"/>
    </source>
</evidence>
<feature type="non-terminal residue" evidence="2">
    <location>
        <position position="1"/>
    </location>
</feature>
<keyword evidence="1" id="KW-1133">Transmembrane helix</keyword>
<gene>
    <name evidence="2" type="ORF">K0M31_019548</name>
</gene>
<keyword evidence="3" id="KW-1185">Reference proteome</keyword>
<keyword evidence="1" id="KW-0472">Membrane</keyword>
<name>A0AA40KR87_9HYME</name>
<feature type="transmembrane region" description="Helical" evidence="1">
    <location>
        <begin position="70"/>
        <end position="88"/>
    </location>
</feature>
<proteinExistence type="predicted"/>
<protein>
    <submittedName>
        <fullName evidence="2">Uncharacterized protein</fullName>
    </submittedName>
</protein>
<keyword evidence="1" id="KW-0812">Transmembrane</keyword>
<dbReference type="AlphaFoldDB" id="A0AA40KR87"/>
<organism evidence="2 3">
    <name type="scientific">Melipona bicolor</name>
    <dbReference type="NCBI Taxonomy" id="60889"/>
    <lineage>
        <taxon>Eukaryota</taxon>
        <taxon>Metazoa</taxon>
        <taxon>Ecdysozoa</taxon>
        <taxon>Arthropoda</taxon>
        <taxon>Hexapoda</taxon>
        <taxon>Insecta</taxon>
        <taxon>Pterygota</taxon>
        <taxon>Neoptera</taxon>
        <taxon>Endopterygota</taxon>
        <taxon>Hymenoptera</taxon>
        <taxon>Apocrita</taxon>
        <taxon>Aculeata</taxon>
        <taxon>Apoidea</taxon>
        <taxon>Anthophila</taxon>
        <taxon>Apidae</taxon>
        <taxon>Melipona</taxon>
    </lineage>
</organism>
<sequence length="89" mass="10288">SNNRSFSHLDVRYNVALRKKRRRQSRVLWSGSSPQDSFADGCTRVKLAWQHLSSGKKAGKKHRQISSSHLVAFMIGFPPTCFFLFNYTR</sequence>